<dbReference type="Gene3D" id="2.180.10.10">
    <property type="entry name" value="RHS repeat-associated core"/>
    <property type="match status" value="1"/>
</dbReference>
<feature type="region of interest" description="Disordered" evidence="1">
    <location>
        <begin position="24"/>
        <end position="43"/>
    </location>
</feature>
<evidence type="ECO:0000313" key="2">
    <source>
        <dbReference type="EMBL" id="MDJ1495216.1"/>
    </source>
</evidence>
<feature type="compositionally biased region" description="Pro residues" evidence="1">
    <location>
        <begin position="28"/>
        <end position="42"/>
    </location>
</feature>
<protein>
    <recommendedName>
        <fullName evidence="4">YD repeat-containing protein</fullName>
    </recommendedName>
</protein>
<evidence type="ECO:0000256" key="1">
    <source>
        <dbReference type="SAM" id="MobiDB-lite"/>
    </source>
</evidence>
<evidence type="ECO:0000313" key="3">
    <source>
        <dbReference type="Proteomes" id="UP001228581"/>
    </source>
</evidence>
<name>A0ABT7CNX2_9BACT</name>
<proteinExistence type="predicted"/>
<gene>
    <name evidence="2" type="ORF">QNI19_19915</name>
</gene>
<dbReference type="EMBL" id="JASJOT010000013">
    <property type="protein sequence ID" value="MDJ1495216.1"/>
    <property type="molecule type" value="Genomic_DNA"/>
</dbReference>
<sequence length="286" mass="32482">MKRTFYWLGMIFVFGIVGCHKSAEPVKPQEPVPPVTPPPPVEEPTTLYRIGKITLSPGRVVTFQYGPNGEITQSDLTDSLKNTYGIMASHWTFVYDSVGHLDKLKSEDGSYIEVTTDSTGRVTRAKRAMVGNFIFENAFSYDSLGRLAVFEDRMMGSSNKYLYNYTLDGNLSSIIRSGSPAALNFSLHATAYDSQNSVWQTDIRSNLIYWWLVSLTYFADKSPALFLSYKNNITQCTYTDLQGNKTELQVAYEYTENHPTRMRSLQTTDSTTFTGPFEFDYQRYSK</sequence>
<accession>A0ABT7CNX2</accession>
<dbReference type="PROSITE" id="PS51257">
    <property type="entry name" value="PROKAR_LIPOPROTEIN"/>
    <property type="match status" value="1"/>
</dbReference>
<keyword evidence="3" id="KW-1185">Reference proteome</keyword>
<reference evidence="2 3" key="1">
    <citation type="submission" date="2023-05" db="EMBL/GenBank/DDBJ databases">
        <authorList>
            <person name="Zhang X."/>
        </authorList>
    </citation>
    <scope>NUCLEOTIDE SEQUENCE [LARGE SCALE GENOMIC DNA]</scope>
    <source>
        <strain evidence="2 3">DM2B3-1</strain>
    </source>
</reference>
<comment type="caution">
    <text evidence="2">The sequence shown here is derived from an EMBL/GenBank/DDBJ whole genome shotgun (WGS) entry which is preliminary data.</text>
</comment>
<dbReference type="RefSeq" id="WP_313999059.1">
    <property type="nucleotide sequence ID" value="NZ_JASJOT010000013.1"/>
</dbReference>
<evidence type="ECO:0008006" key="4">
    <source>
        <dbReference type="Google" id="ProtNLM"/>
    </source>
</evidence>
<dbReference type="Proteomes" id="UP001228581">
    <property type="component" value="Unassembled WGS sequence"/>
</dbReference>
<organism evidence="2 3">
    <name type="scientific">Xanthocytophaga flava</name>
    <dbReference type="NCBI Taxonomy" id="3048013"/>
    <lineage>
        <taxon>Bacteria</taxon>
        <taxon>Pseudomonadati</taxon>
        <taxon>Bacteroidota</taxon>
        <taxon>Cytophagia</taxon>
        <taxon>Cytophagales</taxon>
        <taxon>Rhodocytophagaceae</taxon>
        <taxon>Xanthocytophaga</taxon>
    </lineage>
</organism>